<keyword evidence="2" id="KW-0732">Signal</keyword>
<evidence type="ECO:0000256" key="2">
    <source>
        <dbReference type="SAM" id="SignalP"/>
    </source>
</evidence>
<evidence type="ECO:0000313" key="3">
    <source>
        <dbReference type="EMBL" id="KAL3106724.1"/>
    </source>
</evidence>
<accession>A0ABD2KUW1</accession>
<feature type="coiled-coil region" evidence="1">
    <location>
        <begin position="110"/>
        <end position="168"/>
    </location>
</feature>
<reference evidence="3 4" key="1">
    <citation type="submission" date="2024-10" db="EMBL/GenBank/DDBJ databases">
        <authorList>
            <person name="Kim D."/>
        </authorList>
    </citation>
    <scope>NUCLEOTIDE SEQUENCE [LARGE SCALE GENOMIC DNA]</scope>
    <source>
        <strain evidence="3">BH-2024</strain>
    </source>
</reference>
<proteinExistence type="predicted"/>
<organism evidence="3 4">
    <name type="scientific">Heterodera trifolii</name>
    <dbReference type="NCBI Taxonomy" id="157864"/>
    <lineage>
        <taxon>Eukaryota</taxon>
        <taxon>Metazoa</taxon>
        <taxon>Ecdysozoa</taxon>
        <taxon>Nematoda</taxon>
        <taxon>Chromadorea</taxon>
        <taxon>Rhabditida</taxon>
        <taxon>Tylenchina</taxon>
        <taxon>Tylenchomorpha</taxon>
        <taxon>Tylenchoidea</taxon>
        <taxon>Heteroderidae</taxon>
        <taxon>Heteroderinae</taxon>
        <taxon>Heterodera</taxon>
    </lineage>
</organism>
<dbReference type="Proteomes" id="UP001620626">
    <property type="component" value="Unassembled WGS sequence"/>
</dbReference>
<keyword evidence="1" id="KW-0175">Coiled coil</keyword>
<name>A0ABD2KUW1_9BILA</name>
<dbReference type="AlphaFoldDB" id="A0ABD2KUW1"/>
<evidence type="ECO:0000256" key="1">
    <source>
        <dbReference type="SAM" id="Coils"/>
    </source>
</evidence>
<dbReference type="EMBL" id="JBICBT010000638">
    <property type="protein sequence ID" value="KAL3106724.1"/>
    <property type="molecule type" value="Genomic_DNA"/>
</dbReference>
<feature type="chain" id="PRO_5044867268" evidence="2">
    <location>
        <begin position="23"/>
        <end position="179"/>
    </location>
</feature>
<comment type="caution">
    <text evidence="3">The sequence shown here is derived from an EMBL/GenBank/DDBJ whole genome shotgun (WGS) entry which is preliminary data.</text>
</comment>
<feature type="signal peptide" evidence="2">
    <location>
        <begin position="1"/>
        <end position="22"/>
    </location>
</feature>
<sequence length="179" mass="20420">MLLFPTLFFIFFSAFFIGSVQPNGGHVEFVEGFVDKSSQYKLNEKIAQGYEIVSVTNAGEKVYLGAKFLWTLLKKNNNNDDQQQKNNQIDALGQKIVDQQKIVGTLVEQIKTLDGKLVTLEKRLEKKNQKNNQIDALGQKIVDQQKTVDTLVEQIKILDGKLVTLEQRLEKKDVELMLF</sequence>
<evidence type="ECO:0000313" key="4">
    <source>
        <dbReference type="Proteomes" id="UP001620626"/>
    </source>
</evidence>
<keyword evidence="4" id="KW-1185">Reference proteome</keyword>
<gene>
    <name evidence="3" type="ORF">niasHT_019852</name>
</gene>
<protein>
    <submittedName>
        <fullName evidence="3">Uncharacterized protein</fullName>
    </submittedName>
</protein>